<feature type="transmembrane region" description="Helical" evidence="7">
    <location>
        <begin position="326"/>
        <end position="346"/>
    </location>
</feature>
<dbReference type="PIRSF" id="PIRSF006060">
    <property type="entry name" value="AA_transporter"/>
    <property type="match status" value="1"/>
</dbReference>
<keyword evidence="2" id="KW-0813">Transport</keyword>
<dbReference type="Proteomes" id="UP001305779">
    <property type="component" value="Unassembled WGS sequence"/>
</dbReference>
<keyword evidence="5 7" id="KW-0472">Membrane</keyword>
<dbReference type="Pfam" id="PF13520">
    <property type="entry name" value="AA_permease_2"/>
    <property type="match status" value="1"/>
</dbReference>
<feature type="transmembrane region" description="Helical" evidence="7">
    <location>
        <begin position="478"/>
        <end position="497"/>
    </location>
</feature>
<sequence>MAIIPTLHPASEVSSADEVLDEDARNLESFGYKQELKRELSFFGMLGFAWSVLTTWTALGGSLVAAINAGGPPVVVYSWIAVSFFSLFVAYSFAEICSAFPVAGGQYSWVAIMSPPKWARLTSYLCGWFIVIGFLSAGAANGFIGASFVLGLAQIAHPSYVIERWHVCLVCYLVLVLAAAVNIWGRHLLDKMSKTMMIFNLTSFVVVITIILSLDQDKASAAFVFKDFVNNTGFSNSYASLLGILQAAFGMTGYDATAHMTEEMRNARKDALRAIICSVWIGAFSGFIFLIAAFFCIRNLDAIDTTATGVPLIAIFQQATGSVGGAIGLTVLITIIALVSLCFLMAQSSRVIFSFARDHGLPLSGYISRVHPTLHVPHFSILTVLVVNMALMAIYFGSVTGFNTVLAFSTEGFYLSYIMPLLVRVWGRLQGRQDIDSGFSLGRFGMAFNLIGIFYLAFCVVVFNFPSVSPVTSATMNYSSAAVGVAALIAAVTWLTTGRKHFTGPQRGSVLEASVPPMPDDGHHVSTGSMSKN</sequence>
<evidence type="ECO:0000256" key="6">
    <source>
        <dbReference type="SAM" id="MobiDB-lite"/>
    </source>
</evidence>
<feature type="transmembrane region" description="Helical" evidence="7">
    <location>
        <begin position="164"/>
        <end position="185"/>
    </location>
</feature>
<accession>A0ABR0DZL6</accession>
<dbReference type="EMBL" id="JAXOVC010000014">
    <property type="protein sequence ID" value="KAK4494368.1"/>
    <property type="molecule type" value="Genomic_DNA"/>
</dbReference>
<evidence type="ECO:0000313" key="8">
    <source>
        <dbReference type="EMBL" id="KAK4494368.1"/>
    </source>
</evidence>
<feature type="transmembrane region" description="Helical" evidence="7">
    <location>
        <begin position="197"/>
        <end position="214"/>
    </location>
</feature>
<evidence type="ECO:0000256" key="5">
    <source>
        <dbReference type="ARBA" id="ARBA00023136"/>
    </source>
</evidence>
<evidence type="ECO:0000256" key="1">
    <source>
        <dbReference type="ARBA" id="ARBA00004141"/>
    </source>
</evidence>
<feature type="transmembrane region" description="Helical" evidence="7">
    <location>
        <begin position="42"/>
        <end position="67"/>
    </location>
</feature>
<evidence type="ECO:0000256" key="2">
    <source>
        <dbReference type="ARBA" id="ARBA00022448"/>
    </source>
</evidence>
<proteinExistence type="predicted"/>
<evidence type="ECO:0000313" key="9">
    <source>
        <dbReference type="Proteomes" id="UP001305779"/>
    </source>
</evidence>
<keyword evidence="4 7" id="KW-1133">Transmembrane helix</keyword>
<feature type="transmembrane region" description="Helical" evidence="7">
    <location>
        <begin position="124"/>
        <end position="152"/>
    </location>
</feature>
<evidence type="ECO:0000256" key="3">
    <source>
        <dbReference type="ARBA" id="ARBA00022692"/>
    </source>
</evidence>
<feature type="transmembrane region" description="Helical" evidence="7">
    <location>
        <begin position="379"/>
        <end position="398"/>
    </location>
</feature>
<keyword evidence="3 7" id="KW-0812">Transmembrane</keyword>
<dbReference type="InterPro" id="IPR002293">
    <property type="entry name" value="AA/rel_permease1"/>
</dbReference>
<feature type="transmembrane region" description="Helical" evidence="7">
    <location>
        <begin position="79"/>
        <end position="103"/>
    </location>
</feature>
<evidence type="ECO:0000256" key="7">
    <source>
        <dbReference type="SAM" id="Phobius"/>
    </source>
</evidence>
<keyword evidence="9" id="KW-1185">Reference proteome</keyword>
<feature type="transmembrane region" description="Helical" evidence="7">
    <location>
        <begin position="274"/>
        <end position="295"/>
    </location>
</feature>
<feature type="transmembrane region" description="Helical" evidence="7">
    <location>
        <begin position="444"/>
        <end position="466"/>
    </location>
</feature>
<reference evidence="8 9" key="1">
    <citation type="journal article" date="2023" name="G3 (Bethesda)">
        <title>A chromosome-level genome assembly of Zasmidium syzygii isolated from banana leaves.</title>
        <authorList>
            <person name="van Westerhoven A.C."/>
            <person name="Mehrabi R."/>
            <person name="Talebi R."/>
            <person name="Steentjes M.B.F."/>
            <person name="Corcolon B."/>
            <person name="Chong P.A."/>
            <person name="Kema G.H.J."/>
            <person name="Seidl M.F."/>
        </authorList>
    </citation>
    <scope>NUCLEOTIDE SEQUENCE [LARGE SCALE GENOMIC DNA]</scope>
    <source>
        <strain evidence="8 9">P124</strain>
    </source>
</reference>
<feature type="transmembrane region" description="Helical" evidence="7">
    <location>
        <begin position="234"/>
        <end position="254"/>
    </location>
</feature>
<feature type="region of interest" description="Disordered" evidence="6">
    <location>
        <begin position="510"/>
        <end position="533"/>
    </location>
</feature>
<dbReference type="Gene3D" id="1.20.1740.10">
    <property type="entry name" value="Amino acid/polyamine transporter I"/>
    <property type="match status" value="1"/>
</dbReference>
<comment type="subcellular location">
    <subcellularLocation>
        <location evidence="1">Membrane</location>
        <topology evidence="1">Multi-pass membrane protein</topology>
    </subcellularLocation>
</comment>
<evidence type="ECO:0000256" key="4">
    <source>
        <dbReference type="ARBA" id="ARBA00022989"/>
    </source>
</evidence>
<name>A0ABR0DZL6_ZASCE</name>
<dbReference type="PANTHER" id="PTHR45649">
    <property type="entry name" value="AMINO-ACID PERMEASE BAT1"/>
    <property type="match status" value="1"/>
</dbReference>
<feature type="transmembrane region" description="Helical" evidence="7">
    <location>
        <begin position="404"/>
        <end position="423"/>
    </location>
</feature>
<comment type="caution">
    <text evidence="8">The sequence shown here is derived from an EMBL/GenBank/DDBJ whole genome shotgun (WGS) entry which is preliminary data.</text>
</comment>
<organism evidence="8 9">
    <name type="scientific">Zasmidium cellare</name>
    <name type="common">Wine cellar mold</name>
    <name type="synonym">Racodium cellare</name>
    <dbReference type="NCBI Taxonomy" id="395010"/>
    <lineage>
        <taxon>Eukaryota</taxon>
        <taxon>Fungi</taxon>
        <taxon>Dikarya</taxon>
        <taxon>Ascomycota</taxon>
        <taxon>Pezizomycotina</taxon>
        <taxon>Dothideomycetes</taxon>
        <taxon>Dothideomycetidae</taxon>
        <taxon>Mycosphaerellales</taxon>
        <taxon>Mycosphaerellaceae</taxon>
        <taxon>Zasmidium</taxon>
    </lineage>
</organism>
<protein>
    <recommendedName>
        <fullName evidence="10">GABA permease</fullName>
    </recommendedName>
</protein>
<dbReference type="PANTHER" id="PTHR45649:SF8">
    <property type="entry name" value="PERMEASE, PUTATIVE-RELATED"/>
    <property type="match status" value="1"/>
</dbReference>
<gene>
    <name evidence="8" type="ORF">PRZ48_014666</name>
</gene>
<evidence type="ECO:0008006" key="10">
    <source>
        <dbReference type="Google" id="ProtNLM"/>
    </source>
</evidence>